<evidence type="ECO:0000256" key="4">
    <source>
        <dbReference type="SAM" id="SignalP"/>
    </source>
</evidence>
<comment type="caution">
    <text evidence="5">The sequence shown here is derived from an EMBL/GenBank/DDBJ whole genome shotgun (WGS) entry which is preliminary data.</text>
</comment>
<evidence type="ECO:0000313" key="5">
    <source>
        <dbReference type="EMBL" id="KAG8225161.1"/>
    </source>
</evidence>
<gene>
    <name evidence="5" type="ORF">J437_LFUL002861</name>
</gene>
<evidence type="ECO:0000313" key="6">
    <source>
        <dbReference type="Proteomes" id="UP000792457"/>
    </source>
</evidence>
<dbReference type="Pfam" id="PF03452">
    <property type="entry name" value="Anp1"/>
    <property type="match status" value="1"/>
</dbReference>
<organism evidence="5 6">
    <name type="scientific">Ladona fulva</name>
    <name type="common">Scarce chaser dragonfly</name>
    <name type="synonym">Libellula fulva</name>
    <dbReference type="NCBI Taxonomy" id="123851"/>
    <lineage>
        <taxon>Eukaryota</taxon>
        <taxon>Metazoa</taxon>
        <taxon>Ecdysozoa</taxon>
        <taxon>Arthropoda</taxon>
        <taxon>Hexapoda</taxon>
        <taxon>Insecta</taxon>
        <taxon>Pterygota</taxon>
        <taxon>Palaeoptera</taxon>
        <taxon>Odonata</taxon>
        <taxon>Epiprocta</taxon>
        <taxon>Anisoptera</taxon>
        <taxon>Libelluloidea</taxon>
        <taxon>Libellulidae</taxon>
        <taxon>Ladona</taxon>
    </lineage>
</organism>
<evidence type="ECO:0000256" key="1">
    <source>
        <dbReference type="ARBA" id="ARBA00006721"/>
    </source>
</evidence>
<dbReference type="PANTHER" id="PTHR10730">
    <property type="entry name" value="PROCOLLAGEN-LYSINE,2-OXOGLUTARATE 5-DIOXYGENASE/GLYCOSYLTRANSFERASE 25 FAMILY MEMBER"/>
    <property type="match status" value="1"/>
</dbReference>
<evidence type="ECO:0008006" key="7">
    <source>
        <dbReference type="Google" id="ProtNLM"/>
    </source>
</evidence>
<reference evidence="5" key="1">
    <citation type="submission" date="2013-04" db="EMBL/GenBank/DDBJ databases">
        <authorList>
            <person name="Qu J."/>
            <person name="Murali S.C."/>
            <person name="Bandaranaike D."/>
            <person name="Bellair M."/>
            <person name="Blankenburg K."/>
            <person name="Chao H."/>
            <person name="Dinh H."/>
            <person name="Doddapaneni H."/>
            <person name="Downs B."/>
            <person name="Dugan-Rocha S."/>
            <person name="Elkadiri S."/>
            <person name="Gnanaolivu R.D."/>
            <person name="Hernandez B."/>
            <person name="Javaid M."/>
            <person name="Jayaseelan J.C."/>
            <person name="Lee S."/>
            <person name="Li M."/>
            <person name="Ming W."/>
            <person name="Munidasa M."/>
            <person name="Muniz J."/>
            <person name="Nguyen L."/>
            <person name="Ongeri F."/>
            <person name="Osuji N."/>
            <person name="Pu L.-L."/>
            <person name="Puazo M."/>
            <person name="Qu C."/>
            <person name="Quiroz J."/>
            <person name="Raj R."/>
            <person name="Weissenberger G."/>
            <person name="Xin Y."/>
            <person name="Zou X."/>
            <person name="Han Y."/>
            <person name="Richards S."/>
            <person name="Worley K."/>
            <person name="Muzny D."/>
            <person name="Gibbs R."/>
        </authorList>
    </citation>
    <scope>NUCLEOTIDE SEQUENCE</scope>
    <source>
        <strain evidence="5">Sampled in the wild</strain>
    </source>
</reference>
<dbReference type="InterPro" id="IPR050757">
    <property type="entry name" value="Collagen_mod_GT25"/>
</dbReference>
<comment type="similarity">
    <text evidence="1">Belongs to the glycosyltransferase 25 family.</text>
</comment>
<reference evidence="5" key="2">
    <citation type="submission" date="2017-10" db="EMBL/GenBank/DDBJ databases">
        <title>Ladona fulva Genome sequencing and assembly.</title>
        <authorList>
            <person name="Murali S."/>
            <person name="Richards S."/>
            <person name="Bandaranaike D."/>
            <person name="Bellair M."/>
            <person name="Blankenburg K."/>
            <person name="Chao H."/>
            <person name="Dinh H."/>
            <person name="Doddapaneni H."/>
            <person name="Dugan-Rocha S."/>
            <person name="Elkadiri S."/>
            <person name="Gnanaolivu R."/>
            <person name="Hernandez B."/>
            <person name="Skinner E."/>
            <person name="Javaid M."/>
            <person name="Lee S."/>
            <person name="Li M."/>
            <person name="Ming W."/>
            <person name="Munidasa M."/>
            <person name="Muniz J."/>
            <person name="Nguyen L."/>
            <person name="Hughes D."/>
            <person name="Osuji N."/>
            <person name="Pu L.-L."/>
            <person name="Puazo M."/>
            <person name="Qu C."/>
            <person name="Quiroz J."/>
            <person name="Raj R."/>
            <person name="Weissenberger G."/>
            <person name="Xin Y."/>
            <person name="Zou X."/>
            <person name="Han Y."/>
            <person name="Worley K."/>
            <person name="Muzny D."/>
            <person name="Gibbs R."/>
        </authorList>
    </citation>
    <scope>NUCLEOTIDE SEQUENCE</scope>
    <source>
        <strain evidence="5">Sampled in the wild</strain>
    </source>
</reference>
<dbReference type="Gene3D" id="3.90.550.10">
    <property type="entry name" value="Spore Coat Polysaccharide Biosynthesis Protein SpsA, Chain A"/>
    <property type="match status" value="1"/>
</dbReference>
<dbReference type="InterPro" id="IPR029044">
    <property type="entry name" value="Nucleotide-diphossugar_trans"/>
</dbReference>
<protein>
    <recommendedName>
        <fullName evidence="7">Glycosyltransferase 25 family member</fullName>
    </recommendedName>
</protein>
<sequence>MDRPKGLWCSRRMLSMFYILLILSSLSYFSNSEDIPVKPKKRDPTVVIAILARNKAHTLPFFLTLLEGLDYPKSRISLWIRSDHNEDQTLEVLKTWLESSQSSYHSTNIILTDSPPGRHPDEKGLGHWPQSRFKHVIQMREEALEYARKIWADYIWFMDCDTFLINNQTLRLLMSKEVTVVAPMLKSDGMYANFWCGMTSDYYYQRTDDYKPILNRERKGCFEVPMVHSSVLIDIRHEISLQFSFNPENIPDYNGPTDDIIAFAISVKNAGSTLNVCNDEIYGFIMIPLEEQHDLSQDLDQLTNLKLEIMVENDPLPLSPILEKFVHVKPKDKMGVDEVYMINLVRRPERRIRMENCFEELGLIATAFDAVDG</sequence>
<keyword evidence="6" id="KW-1185">Reference proteome</keyword>
<dbReference type="EMBL" id="KZ308226">
    <property type="protein sequence ID" value="KAG8225161.1"/>
    <property type="molecule type" value="Genomic_DNA"/>
</dbReference>
<name>A0A8K0JZK8_LADFU</name>
<dbReference type="AlphaFoldDB" id="A0A8K0JZK8"/>
<feature type="signal peptide" evidence="4">
    <location>
        <begin position="1"/>
        <end position="32"/>
    </location>
</feature>
<accession>A0A8K0JZK8</accession>
<dbReference type="SUPFAM" id="SSF53448">
    <property type="entry name" value="Nucleotide-diphospho-sugar transferases"/>
    <property type="match status" value="1"/>
</dbReference>
<evidence type="ECO:0000256" key="2">
    <source>
        <dbReference type="ARBA" id="ARBA00022676"/>
    </source>
</evidence>
<feature type="non-terminal residue" evidence="5">
    <location>
        <position position="1"/>
    </location>
</feature>
<evidence type="ECO:0000256" key="3">
    <source>
        <dbReference type="ARBA" id="ARBA00022679"/>
    </source>
</evidence>
<dbReference type="GO" id="GO:0050211">
    <property type="term" value="F:procollagen galactosyltransferase activity"/>
    <property type="evidence" value="ECO:0007669"/>
    <property type="project" value="TreeGrafter"/>
</dbReference>
<dbReference type="Proteomes" id="UP000792457">
    <property type="component" value="Unassembled WGS sequence"/>
</dbReference>
<feature type="chain" id="PRO_5035440177" description="Glycosyltransferase 25 family member" evidence="4">
    <location>
        <begin position="33"/>
        <end position="373"/>
    </location>
</feature>
<keyword evidence="3" id="KW-0808">Transferase</keyword>
<dbReference type="PANTHER" id="PTHR10730:SF53">
    <property type="entry name" value="GLYCOSYLTRANSFERASE 25 FAMILY MEMBER"/>
    <property type="match status" value="1"/>
</dbReference>
<proteinExistence type="inferred from homology"/>
<keyword evidence="2" id="KW-0328">Glycosyltransferase</keyword>
<keyword evidence="4" id="KW-0732">Signal</keyword>
<dbReference type="OrthoDB" id="47375at2759"/>